<keyword evidence="4" id="KW-1185">Reference proteome</keyword>
<feature type="transmembrane region" description="Helical" evidence="1">
    <location>
        <begin position="176"/>
        <end position="200"/>
    </location>
</feature>
<keyword evidence="1" id="KW-0812">Transmembrane</keyword>
<dbReference type="EMBL" id="KV419427">
    <property type="protein sequence ID" value="KZS89508.1"/>
    <property type="molecule type" value="Genomic_DNA"/>
</dbReference>
<keyword evidence="1" id="KW-0472">Membrane</keyword>
<feature type="transmembrane region" description="Helical" evidence="1">
    <location>
        <begin position="212"/>
        <end position="231"/>
    </location>
</feature>
<organism evidence="3 4">
    <name type="scientific">Sistotremastrum niveocremeum HHB9708</name>
    <dbReference type="NCBI Taxonomy" id="1314777"/>
    <lineage>
        <taxon>Eukaryota</taxon>
        <taxon>Fungi</taxon>
        <taxon>Dikarya</taxon>
        <taxon>Basidiomycota</taxon>
        <taxon>Agaricomycotina</taxon>
        <taxon>Agaricomycetes</taxon>
        <taxon>Sistotremastrales</taxon>
        <taxon>Sistotremastraceae</taxon>
        <taxon>Sertulicium</taxon>
        <taxon>Sertulicium niveocremeum</taxon>
    </lineage>
</organism>
<reference evidence="3 4" key="1">
    <citation type="journal article" date="2016" name="Mol. Biol. Evol.">
        <title>Comparative Genomics of Early-Diverging Mushroom-Forming Fungi Provides Insights into the Origins of Lignocellulose Decay Capabilities.</title>
        <authorList>
            <person name="Nagy L.G."/>
            <person name="Riley R."/>
            <person name="Tritt A."/>
            <person name="Adam C."/>
            <person name="Daum C."/>
            <person name="Floudas D."/>
            <person name="Sun H."/>
            <person name="Yadav J.S."/>
            <person name="Pangilinan J."/>
            <person name="Larsson K.H."/>
            <person name="Matsuura K."/>
            <person name="Barry K."/>
            <person name="Labutti K."/>
            <person name="Kuo R."/>
            <person name="Ohm R.A."/>
            <person name="Bhattacharya S.S."/>
            <person name="Shirouzu T."/>
            <person name="Yoshinaga Y."/>
            <person name="Martin F.M."/>
            <person name="Grigoriev I.V."/>
            <person name="Hibbett D.S."/>
        </authorList>
    </citation>
    <scope>NUCLEOTIDE SEQUENCE [LARGE SCALE GENOMIC DNA]</scope>
    <source>
        <strain evidence="3 4">HHB9708</strain>
    </source>
</reference>
<feature type="chain" id="PRO_5007852506" evidence="2">
    <location>
        <begin position="21"/>
        <end position="235"/>
    </location>
</feature>
<evidence type="ECO:0000256" key="2">
    <source>
        <dbReference type="SAM" id="SignalP"/>
    </source>
</evidence>
<feature type="signal peptide" evidence="2">
    <location>
        <begin position="1"/>
        <end position="20"/>
    </location>
</feature>
<sequence>MRLLLSLPLALLSLPLLSLAQTASYFNILSPTSSSVWSSDALGVLSWVTSPNEGIDNFDVELARISVSGLIFIARAVPTALGFLNIELQSIPSGTDYFFMLVNSTNGQNFAISDKFTISSPNSSSSSSSIAGANPVAGAPTVTATGGPDPTVGFQATLGPVVGAAVRLGEGRVGQVAGLLAGLCAALVLFLFNFLITVIARYSIPHRGRLKGYIENGMPIYIYFVIMQSIVMTRI</sequence>
<keyword evidence="1" id="KW-1133">Transmembrane helix</keyword>
<name>A0A164QBF7_9AGAM</name>
<dbReference type="AlphaFoldDB" id="A0A164QBF7"/>
<keyword evidence="2" id="KW-0732">Signal</keyword>
<evidence type="ECO:0000313" key="3">
    <source>
        <dbReference type="EMBL" id="KZS89508.1"/>
    </source>
</evidence>
<protein>
    <submittedName>
        <fullName evidence="3">Uncharacterized protein</fullName>
    </submittedName>
</protein>
<dbReference type="Proteomes" id="UP000076722">
    <property type="component" value="Unassembled WGS sequence"/>
</dbReference>
<gene>
    <name evidence="3" type="ORF">SISNIDRAFT_469276</name>
</gene>
<dbReference type="OrthoDB" id="2581067at2759"/>
<evidence type="ECO:0000313" key="4">
    <source>
        <dbReference type="Proteomes" id="UP000076722"/>
    </source>
</evidence>
<proteinExistence type="predicted"/>
<accession>A0A164QBF7</accession>
<evidence type="ECO:0000256" key="1">
    <source>
        <dbReference type="SAM" id="Phobius"/>
    </source>
</evidence>